<protein>
    <submittedName>
        <fullName evidence="2">Uncharacterized protein</fullName>
    </submittedName>
</protein>
<name>A0A2P5AIW8_TREOI</name>
<reference evidence="3" key="1">
    <citation type="submission" date="2016-06" db="EMBL/GenBank/DDBJ databases">
        <title>Parallel loss of symbiosis genes in relatives of nitrogen-fixing non-legume Parasponia.</title>
        <authorList>
            <person name="Van Velzen R."/>
            <person name="Holmer R."/>
            <person name="Bu F."/>
            <person name="Rutten L."/>
            <person name="Van Zeijl A."/>
            <person name="Liu W."/>
            <person name="Santuari L."/>
            <person name="Cao Q."/>
            <person name="Sharma T."/>
            <person name="Shen D."/>
            <person name="Roswanjaya Y."/>
            <person name="Wardhani T."/>
            <person name="Kalhor M.S."/>
            <person name="Jansen J."/>
            <person name="Van den Hoogen J."/>
            <person name="Gungor B."/>
            <person name="Hartog M."/>
            <person name="Hontelez J."/>
            <person name="Verver J."/>
            <person name="Yang W.-C."/>
            <person name="Schijlen E."/>
            <person name="Repin R."/>
            <person name="Schilthuizen M."/>
            <person name="Schranz E."/>
            <person name="Heidstra R."/>
            <person name="Miyata K."/>
            <person name="Fedorova E."/>
            <person name="Kohlen W."/>
            <person name="Bisseling T."/>
            <person name="Smit S."/>
            <person name="Geurts R."/>
        </authorList>
    </citation>
    <scope>NUCLEOTIDE SEQUENCE [LARGE SCALE GENOMIC DNA]</scope>
    <source>
        <strain evidence="3">cv. RG33-2</strain>
    </source>
</reference>
<keyword evidence="3" id="KW-1185">Reference proteome</keyword>
<organism evidence="2 3">
    <name type="scientific">Trema orientale</name>
    <name type="common">Charcoal tree</name>
    <name type="synonym">Celtis orientalis</name>
    <dbReference type="NCBI Taxonomy" id="63057"/>
    <lineage>
        <taxon>Eukaryota</taxon>
        <taxon>Viridiplantae</taxon>
        <taxon>Streptophyta</taxon>
        <taxon>Embryophyta</taxon>
        <taxon>Tracheophyta</taxon>
        <taxon>Spermatophyta</taxon>
        <taxon>Magnoliopsida</taxon>
        <taxon>eudicotyledons</taxon>
        <taxon>Gunneridae</taxon>
        <taxon>Pentapetalae</taxon>
        <taxon>rosids</taxon>
        <taxon>fabids</taxon>
        <taxon>Rosales</taxon>
        <taxon>Cannabaceae</taxon>
        <taxon>Trema</taxon>
    </lineage>
</organism>
<dbReference type="InParanoid" id="A0A2P5AIW8"/>
<evidence type="ECO:0000256" key="1">
    <source>
        <dbReference type="SAM" id="MobiDB-lite"/>
    </source>
</evidence>
<evidence type="ECO:0000313" key="3">
    <source>
        <dbReference type="Proteomes" id="UP000237000"/>
    </source>
</evidence>
<proteinExistence type="predicted"/>
<evidence type="ECO:0000313" key="2">
    <source>
        <dbReference type="EMBL" id="PON36506.1"/>
    </source>
</evidence>
<feature type="compositionally biased region" description="Low complexity" evidence="1">
    <location>
        <begin position="28"/>
        <end position="45"/>
    </location>
</feature>
<sequence length="79" mass="8756">MGRQDSLSHSNKWPGHAQRRGPKYLGQPSATSSPRPYSYTSSSPALSADMSAEFDTDRPSEDNEVGWGPTRINLYLEVE</sequence>
<dbReference type="OrthoDB" id="10379882at2759"/>
<feature type="compositionally biased region" description="Polar residues" evidence="1">
    <location>
        <begin position="1"/>
        <end position="11"/>
    </location>
</feature>
<dbReference type="EMBL" id="JXTC01000828">
    <property type="protein sequence ID" value="PON36506.1"/>
    <property type="molecule type" value="Genomic_DNA"/>
</dbReference>
<dbReference type="AlphaFoldDB" id="A0A2P5AIW8"/>
<feature type="region of interest" description="Disordered" evidence="1">
    <location>
        <begin position="1"/>
        <end position="70"/>
    </location>
</feature>
<comment type="caution">
    <text evidence="2">The sequence shown here is derived from an EMBL/GenBank/DDBJ whole genome shotgun (WGS) entry which is preliminary data.</text>
</comment>
<gene>
    <name evidence="2" type="ORF">TorRG33x02_349240</name>
</gene>
<dbReference type="Proteomes" id="UP000237000">
    <property type="component" value="Unassembled WGS sequence"/>
</dbReference>
<accession>A0A2P5AIW8</accession>